<dbReference type="CDD" id="cd06661">
    <property type="entry name" value="GGCT_like"/>
    <property type="match status" value="1"/>
</dbReference>
<accession>A0A0C4E271</accession>
<evidence type="ECO:0000256" key="1">
    <source>
        <dbReference type="ARBA" id="ARBA00012344"/>
    </source>
</evidence>
<dbReference type="VEuPathDB" id="FungiDB:MAPG_06500"/>
<dbReference type="EMBL" id="ADBL01001579">
    <property type="status" value="NOT_ANNOTATED_CDS"/>
    <property type="molecule type" value="Genomic_DNA"/>
</dbReference>
<proteinExistence type="predicted"/>
<dbReference type="GO" id="GO:0006751">
    <property type="term" value="P:glutathione catabolic process"/>
    <property type="evidence" value="ECO:0007669"/>
    <property type="project" value="InterPro"/>
</dbReference>
<evidence type="ECO:0000313" key="4">
    <source>
        <dbReference type="EMBL" id="KLU87500.1"/>
    </source>
</evidence>
<dbReference type="GO" id="GO:0005737">
    <property type="term" value="C:cytoplasm"/>
    <property type="evidence" value="ECO:0007669"/>
    <property type="project" value="TreeGrafter"/>
</dbReference>
<evidence type="ECO:0000256" key="3">
    <source>
        <dbReference type="SAM" id="MobiDB-lite"/>
    </source>
</evidence>
<dbReference type="PANTHER" id="PTHR12192">
    <property type="entry name" value="CATION TRANSPORT PROTEIN CHAC-RELATED"/>
    <property type="match status" value="1"/>
</dbReference>
<reference evidence="6" key="1">
    <citation type="submission" date="2010-05" db="EMBL/GenBank/DDBJ databases">
        <title>The genome sequence of Magnaporthe poae strain ATCC 64411.</title>
        <authorList>
            <person name="Ma L.-J."/>
            <person name="Dead R."/>
            <person name="Young S."/>
            <person name="Zeng Q."/>
            <person name="Koehrsen M."/>
            <person name="Alvarado L."/>
            <person name="Berlin A."/>
            <person name="Chapman S.B."/>
            <person name="Chen Z."/>
            <person name="Freedman E."/>
            <person name="Gellesch M."/>
            <person name="Goldberg J."/>
            <person name="Griggs A."/>
            <person name="Gujja S."/>
            <person name="Heilman E.R."/>
            <person name="Heiman D."/>
            <person name="Hepburn T."/>
            <person name="Howarth C."/>
            <person name="Jen D."/>
            <person name="Larson L."/>
            <person name="Mehta T."/>
            <person name="Neiman D."/>
            <person name="Pearson M."/>
            <person name="Roberts A."/>
            <person name="Saif S."/>
            <person name="Shea T."/>
            <person name="Shenoy N."/>
            <person name="Sisk P."/>
            <person name="Stolte C."/>
            <person name="Sykes S."/>
            <person name="Walk T."/>
            <person name="White J."/>
            <person name="Yandava C."/>
            <person name="Haas B."/>
            <person name="Nusbaum C."/>
            <person name="Birren B."/>
        </authorList>
    </citation>
    <scope>NUCLEOTIDE SEQUENCE [LARGE SCALE GENOMIC DNA]</scope>
    <source>
        <strain evidence="6">ATCC 64411 / 73-15</strain>
    </source>
</reference>
<dbReference type="Proteomes" id="UP000011715">
    <property type="component" value="Unassembled WGS sequence"/>
</dbReference>
<reference evidence="5" key="5">
    <citation type="submission" date="2015-06" db="UniProtKB">
        <authorList>
            <consortium name="EnsemblFungi"/>
        </authorList>
    </citation>
    <scope>IDENTIFICATION</scope>
    <source>
        <strain evidence="5">ATCC 64411</strain>
    </source>
</reference>
<evidence type="ECO:0000313" key="5">
    <source>
        <dbReference type="EnsemblFungi" id="MAPG_06500T0"/>
    </source>
</evidence>
<feature type="region of interest" description="Disordered" evidence="3">
    <location>
        <begin position="259"/>
        <end position="280"/>
    </location>
</feature>
<dbReference type="EMBL" id="GL876970">
    <property type="protein sequence ID" value="KLU87500.1"/>
    <property type="molecule type" value="Genomic_DNA"/>
</dbReference>
<dbReference type="STRING" id="644358.A0A0C4E271"/>
<dbReference type="Pfam" id="PF04752">
    <property type="entry name" value="ChaC"/>
    <property type="match status" value="1"/>
</dbReference>
<evidence type="ECO:0000313" key="6">
    <source>
        <dbReference type="Proteomes" id="UP000011715"/>
    </source>
</evidence>
<name>A0A0C4E271_MAGP6</name>
<feature type="compositionally biased region" description="Basic and acidic residues" evidence="3">
    <location>
        <begin position="262"/>
        <end position="273"/>
    </location>
</feature>
<dbReference type="PANTHER" id="PTHR12192:SF2">
    <property type="entry name" value="GLUTATHIONE-SPECIFIC GAMMA-GLUTAMYLCYCLOTRANSFERASE 2"/>
    <property type="match status" value="1"/>
</dbReference>
<protein>
    <recommendedName>
        <fullName evidence="1">glutathione-specific gamma-glutamylcyclotransferase</fullName>
        <ecNumber evidence="1">4.3.2.7</ecNumber>
    </recommendedName>
</protein>
<dbReference type="InterPro" id="IPR006840">
    <property type="entry name" value="ChaC"/>
</dbReference>
<dbReference type="InterPro" id="IPR013024">
    <property type="entry name" value="GGCT-like"/>
</dbReference>
<dbReference type="OMA" id="SKPSTVW"/>
<organism evidence="5 6">
    <name type="scientific">Magnaporthiopsis poae (strain ATCC 64411 / 73-15)</name>
    <name type="common">Kentucky bluegrass fungus</name>
    <name type="synonym">Magnaporthe poae</name>
    <dbReference type="NCBI Taxonomy" id="644358"/>
    <lineage>
        <taxon>Eukaryota</taxon>
        <taxon>Fungi</taxon>
        <taxon>Dikarya</taxon>
        <taxon>Ascomycota</taxon>
        <taxon>Pezizomycotina</taxon>
        <taxon>Sordariomycetes</taxon>
        <taxon>Sordariomycetidae</taxon>
        <taxon>Magnaporthales</taxon>
        <taxon>Magnaporthaceae</taxon>
        <taxon>Magnaporthiopsis</taxon>
    </lineage>
</organism>
<reference evidence="4" key="3">
    <citation type="submission" date="2011-03" db="EMBL/GenBank/DDBJ databases">
        <title>Annotation of Magnaporthe poae ATCC 64411.</title>
        <authorList>
            <person name="Ma L.-J."/>
            <person name="Dead R."/>
            <person name="Young S.K."/>
            <person name="Zeng Q."/>
            <person name="Gargeya S."/>
            <person name="Fitzgerald M."/>
            <person name="Haas B."/>
            <person name="Abouelleil A."/>
            <person name="Alvarado L."/>
            <person name="Arachchi H.M."/>
            <person name="Berlin A."/>
            <person name="Brown A."/>
            <person name="Chapman S.B."/>
            <person name="Chen Z."/>
            <person name="Dunbar C."/>
            <person name="Freedman E."/>
            <person name="Gearin G."/>
            <person name="Gellesch M."/>
            <person name="Goldberg J."/>
            <person name="Griggs A."/>
            <person name="Gujja S."/>
            <person name="Heiman D."/>
            <person name="Howarth C."/>
            <person name="Larson L."/>
            <person name="Lui A."/>
            <person name="MacDonald P.J.P."/>
            <person name="Mehta T."/>
            <person name="Montmayeur A."/>
            <person name="Murphy C."/>
            <person name="Neiman D."/>
            <person name="Pearson M."/>
            <person name="Priest M."/>
            <person name="Roberts A."/>
            <person name="Saif S."/>
            <person name="Shea T."/>
            <person name="Shenoy N."/>
            <person name="Sisk P."/>
            <person name="Stolte C."/>
            <person name="Sykes S."/>
            <person name="Yandava C."/>
            <person name="Wortman J."/>
            <person name="Nusbaum C."/>
            <person name="Birren B."/>
        </authorList>
    </citation>
    <scope>NUCLEOTIDE SEQUENCE</scope>
    <source>
        <strain evidence="4">ATCC 64411</strain>
    </source>
</reference>
<dbReference type="EC" id="4.3.2.7" evidence="1"/>
<reference evidence="4" key="2">
    <citation type="submission" date="2010-05" db="EMBL/GenBank/DDBJ databases">
        <title>The Genome Sequence of Magnaporthe poae strain ATCC 64411.</title>
        <authorList>
            <consortium name="The Broad Institute Genome Sequencing Platform"/>
            <consortium name="Broad Institute Genome Sequencing Center for Infectious Disease"/>
            <person name="Ma L.-J."/>
            <person name="Dead R."/>
            <person name="Young S."/>
            <person name="Zeng Q."/>
            <person name="Koehrsen M."/>
            <person name="Alvarado L."/>
            <person name="Berlin A."/>
            <person name="Chapman S.B."/>
            <person name="Chen Z."/>
            <person name="Freedman E."/>
            <person name="Gellesch M."/>
            <person name="Goldberg J."/>
            <person name="Griggs A."/>
            <person name="Gujja S."/>
            <person name="Heilman E.R."/>
            <person name="Heiman D."/>
            <person name="Hepburn T."/>
            <person name="Howarth C."/>
            <person name="Jen D."/>
            <person name="Larson L."/>
            <person name="Mehta T."/>
            <person name="Neiman D."/>
            <person name="Pearson M."/>
            <person name="Roberts A."/>
            <person name="Saif S."/>
            <person name="Shea T."/>
            <person name="Shenoy N."/>
            <person name="Sisk P."/>
            <person name="Stolte C."/>
            <person name="Sykes S."/>
            <person name="Walk T."/>
            <person name="White J."/>
            <person name="Yandava C."/>
            <person name="Haas B."/>
            <person name="Nusbaum C."/>
            <person name="Birren B."/>
        </authorList>
    </citation>
    <scope>NUCLEOTIDE SEQUENCE</scope>
    <source>
        <strain evidence="4">ATCC 64411</strain>
    </source>
</reference>
<dbReference type="EnsemblFungi" id="MAPG_06500T0">
    <property type="protein sequence ID" value="MAPG_06500T0"/>
    <property type="gene ID" value="MAPG_06500"/>
</dbReference>
<sequence length="280" mass="31559">MSASLDQNGLPPDNGEFWLFGYGFVLFFVVAHEAASSPDCVKVLTMAPVEMCICRSLIWKPPPHFDRRIPGFVTGYVRRFWQARYDQPHDPHVHYLNHRGTPTNPGRVVTLLERSYWETLTDHHDTAPDRVWGTAYRIRADKVDEVKEYLDIREINGYTIHYTPFHPAPAAAADGGGPIRTLVYIGTPDNDQFVGPQDVQALAEHIYRSHGPSGPNIDYLLSLHDALEALSPESGDEHVTDLARRVRLLAGRTTKTLTAGDAPHEFKHAKSIEEQEETEK</sequence>
<dbReference type="OrthoDB" id="1933483at2759"/>
<dbReference type="eggNOG" id="KOG3182">
    <property type="taxonomic scope" value="Eukaryota"/>
</dbReference>
<gene>
    <name evidence="4" type="ORF">MAPG_06500</name>
</gene>
<keyword evidence="6" id="KW-1185">Reference proteome</keyword>
<evidence type="ECO:0000256" key="2">
    <source>
        <dbReference type="ARBA" id="ARBA00023239"/>
    </source>
</evidence>
<reference evidence="5" key="4">
    <citation type="journal article" date="2015" name="G3 (Bethesda)">
        <title>Genome sequences of three phytopathogenic species of the Magnaporthaceae family of fungi.</title>
        <authorList>
            <person name="Okagaki L.H."/>
            <person name="Nunes C.C."/>
            <person name="Sailsbery J."/>
            <person name="Clay B."/>
            <person name="Brown D."/>
            <person name="John T."/>
            <person name="Oh Y."/>
            <person name="Young N."/>
            <person name="Fitzgerald M."/>
            <person name="Haas B.J."/>
            <person name="Zeng Q."/>
            <person name="Young S."/>
            <person name="Adiconis X."/>
            <person name="Fan L."/>
            <person name="Levin J.Z."/>
            <person name="Mitchell T.K."/>
            <person name="Okubara P.A."/>
            <person name="Farman M.L."/>
            <person name="Kohn L.M."/>
            <person name="Birren B."/>
            <person name="Ma L.-J."/>
            <person name="Dean R.A."/>
        </authorList>
    </citation>
    <scope>NUCLEOTIDE SEQUENCE</scope>
    <source>
        <strain evidence="5">ATCC 64411 / 73-15</strain>
    </source>
</reference>
<keyword evidence="2" id="KW-0456">Lyase</keyword>
<dbReference type="AlphaFoldDB" id="A0A0C4E271"/>
<dbReference type="GO" id="GO:0061928">
    <property type="term" value="F:glutathione specific gamma-glutamylcyclotransferase activity"/>
    <property type="evidence" value="ECO:0007669"/>
    <property type="project" value="UniProtKB-EC"/>
</dbReference>